<dbReference type="RefSeq" id="WP_092601200.1">
    <property type="nucleotide sequence ID" value="NZ_FNJR01000006.1"/>
</dbReference>
<dbReference type="EMBL" id="FNJR01000006">
    <property type="protein sequence ID" value="SDP61261.1"/>
    <property type="molecule type" value="Genomic_DNA"/>
</dbReference>
<dbReference type="OrthoDB" id="3638692at2"/>
<keyword evidence="3" id="KW-1185">Reference proteome</keyword>
<dbReference type="STRING" id="405564.SAMN04487905_10654"/>
<accession>A0A1H0U541</accession>
<name>A0A1H0U541_9ACTN</name>
<dbReference type="AlphaFoldDB" id="A0A1H0U541"/>
<gene>
    <name evidence="2" type="ORF">SAMN04487905_10654</name>
</gene>
<proteinExistence type="predicted"/>
<evidence type="ECO:0000313" key="3">
    <source>
        <dbReference type="Proteomes" id="UP000199497"/>
    </source>
</evidence>
<evidence type="ECO:0000313" key="2">
    <source>
        <dbReference type="EMBL" id="SDP61261.1"/>
    </source>
</evidence>
<feature type="compositionally biased region" description="Basic residues" evidence="1">
    <location>
        <begin position="89"/>
        <end position="100"/>
    </location>
</feature>
<protein>
    <submittedName>
        <fullName evidence="2">Uncharacterized protein</fullName>
    </submittedName>
</protein>
<feature type="region of interest" description="Disordered" evidence="1">
    <location>
        <begin position="87"/>
        <end position="107"/>
    </location>
</feature>
<dbReference type="Proteomes" id="UP000199497">
    <property type="component" value="Unassembled WGS sequence"/>
</dbReference>
<evidence type="ECO:0000256" key="1">
    <source>
        <dbReference type="SAM" id="MobiDB-lite"/>
    </source>
</evidence>
<organism evidence="2 3">
    <name type="scientific">Actinopolyspora xinjiangensis</name>
    <dbReference type="NCBI Taxonomy" id="405564"/>
    <lineage>
        <taxon>Bacteria</taxon>
        <taxon>Bacillati</taxon>
        <taxon>Actinomycetota</taxon>
        <taxon>Actinomycetes</taxon>
        <taxon>Actinopolysporales</taxon>
        <taxon>Actinopolysporaceae</taxon>
        <taxon>Actinopolyspora</taxon>
    </lineage>
</organism>
<reference evidence="3" key="1">
    <citation type="submission" date="2016-10" db="EMBL/GenBank/DDBJ databases">
        <authorList>
            <person name="Varghese N."/>
            <person name="Submissions S."/>
        </authorList>
    </citation>
    <scope>NUCLEOTIDE SEQUENCE [LARGE SCALE GENOMIC DNA]</scope>
    <source>
        <strain evidence="3">DSM 46732</strain>
    </source>
</reference>
<sequence>MSQLALALADRNAGGEATLAAATAAHRTARELYERHLAELIREHVEFTADTIRERAGNPPDAQPNLLPWLLSQAAQAERIQAVGEYRSPRRTRHGSRNRRWIATDAL</sequence>